<keyword evidence="1" id="KW-0812">Transmembrane</keyword>
<feature type="transmembrane region" description="Helical" evidence="1">
    <location>
        <begin position="40"/>
        <end position="62"/>
    </location>
</feature>
<keyword evidence="1" id="KW-0472">Membrane</keyword>
<comment type="caution">
    <text evidence="2">The sequence shown here is derived from an EMBL/GenBank/DDBJ whole genome shotgun (WGS) entry which is preliminary data.</text>
</comment>
<keyword evidence="2" id="KW-0614">Plasmid</keyword>
<evidence type="ECO:0000256" key="1">
    <source>
        <dbReference type="SAM" id="Phobius"/>
    </source>
</evidence>
<reference evidence="2 3" key="1">
    <citation type="journal article" date="2019" name="Emerg. Microbes Infect.">
        <title>Comprehensive subspecies identification of 175 nontuberculous mycobacteria species based on 7547 genomic profiles.</title>
        <authorList>
            <person name="Matsumoto Y."/>
            <person name="Kinjo T."/>
            <person name="Motooka D."/>
            <person name="Nabeya D."/>
            <person name="Jung N."/>
            <person name="Uechi K."/>
            <person name="Horii T."/>
            <person name="Iida T."/>
            <person name="Fujita J."/>
            <person name="Nakamura S."/>
        </authorList>
    </citation>
    <scope>NUCLEOTIDE SEQUENCE [LARGE SCALE GENOMIC DNA]</scope>
    <source>
        <strain evidence="2 3">JCM 18565</strain>
    </source>
</reference>
<organism evidence="2 3">
    <name type="scientific">Mycobacterium paragordonae</name>
    <dbReference type="NCBI Taxonomy" id="1389713"/>
    <lineage>
        <taxon>Bacteria</taxon>
        <taxon>Bacillati</taxon>
        <taxon>Actinomycetota</taxon>
        <taxon>Actinomycetes</taxon>
        <taxon>Mycobacteriales</taxon>
        <taxon>Mycobacteriaceae</taxon>
        <taxon>Mycobacterium</taxon>
    </lineage>
</organism>
<evidence type="ECO:0000313" key="2">
    <source>
        <dbReference type="EMBL" id="GFG83030.1"/>
    </source>
</evidence>
<accession>A0ABQ1CFJ6</accession>
<keyword evidence="1" id="KW-1133">Transmembrane helix</keyword>
<feature type="transmembrane region" description="Helical" evidence="1">
    <location>
        <begin position="12"/>
        <end position="28"/>
    </location>
</feature>
<gene>
    <name evidence="2" type="ORF">MPRG_63060</name>
</gene>
<dbReference type="EMBL" id="BLKX01000002">
    <property type="protein sequence ID" value="GFG83030.1"/>
    <property type="molecule type" value="Genomic_DNA"/>
</dbReference>
<sequence length="86" mass="9600">MREHAARGSRLIYFAAALLAVAIGLVVLRLREHRTEKPRVIIHLTVGIIVLVVGISSTIQVYRVADIGGHSVWDEELERMQQSRGT</sequence>
<keyword evidence="3" id="KW-1185">Reference proteome</keyword>
<protein>
    <recommendedName>
        <fullName evidence="4">DUF202 domain-containing protein</fullName>
    </recommendedName>
</protein>
<proteinExistence type="predicted"/>
<name>A0ABQ1CFJ6_9MYCO</name>
<dbReference type="Proteomes" id="UP000465240">
    <property type="component" value="Unassembled WGS sequence"/>
</dbReference>
<evidence type="ECO:0008006" key="4">
    <source>
        <dbReference type="Google" id="ProtNLM"/>
    </source>
</evidence>
<evidence type="ECO:0000313" key="3">
    <source>
        <dbReference type="Proteomes" id="UP000465240"/>
    </source>
</evidence>
<geneLocation type="plasmid" evidence="2">
    <name>pJCM18565</name>
</geneLocation>